<dbReference type="AlphaFoldDB" id="A0AAU7CLH4"/>
<sequence length="364" mass="39259">MPRLPRIGILGFGIVLTASATLAFGGETRLQSLATNEAYPHKSVVRQEFGAGATSYWLFEPAEPTPKSAPVVVFNHGWLAVNPGAYGAWIDHLVRSGRIVIFPRYQADVATLPSDFLSNALVAIRDAFDVLETSPKHIRPDREQFALIGHSAGGNLSAQLAAVARENFLPVPRAVIAMMPGQVQTIRGPSLAQIPSTTLLVVTAAEDDLIVGDARARQIFAGATSIPNDRKKFVLYLSDLHGSPKLIADHLAPTAALPGFDTGDGVLSDLQMNRAQLNVFDYAGFWRLADITLSAAFSGKTLDEATNRGELFRHLGYWSDGRVVERPIVGDDLSIIPRVFLTNGLRLIKLGAKDTLTSSATVQK</sequence>
<gene>
    <name evidence="2" type="ORF">V5E97_07895</name>
</gene>
<name>A0AAU7CLH4_9BACT</name>
<protein>
    <submittedName>
        <fullName evidence="2">Alpha/beta hydrolase</fullName>
    </submittedName>
</protein>
<feature type="domain" description="Alpha/beta hydrolase fold-3" evidence="1">
    <location>
        <begin position="77"/>
        <end position="191"/>
    </location>
</feature>
<dbReference type="Gene3D" id="3.40.50.1820">
    <property type="entry name" value="alpha/beta hydrolase"/>
    <property type="match status" value="1"/>
</dbReference>
<reference evidence="2" key="1">
    <citation type="submission" date="2024-05" db="EMBL/GenBank/DDBJ databases">
        <title>Planctomycetes of the genus Singulisphaera possess chitinolytic capabilities.</title>
        <authorList>
            <person name="Ivanova A."/>
        </authorList>
    </citation>
    <scope>NUCLEOTIDE SEQUENCE</scope>
    <source>
        <strain evidence="2">Ch08T</strain>
    </source>
</reference>
<dbReference type="EMBL" id="CP155447">
    <property type="protein sequence ID" value="XBH05943.1"/>
    <property type="molecule type" value="Genomic_DNA"/>
</dbReference>
<accession>A0AAU7CLH4</accession>
<dbReference type="PANTHER" id="PTHR33428:SF14">
    <property type="entry name" value="CARBOXYLESTERASE TYPE B DOMAIN-CONTAINING PROTEIN"/>
    <property type="match status" value="1"/>
</dbReference>
<dbReference type="RefSeq" id="WP_406698794.1">
    <property type="nucleotide sequence ID" value="NZ_CP155447.1"/>
</dbReference>
<evidence type="ECO:0000259" key="1">
    <source>
        <dbReference type="Pfam" id="PF07859"/>
    </source>
</evidence>
<dbReference type="InterPro" id="IPR013094">
    <property type="entry name" value="AB_hydrolase_3"/>
</dbReference>
<dbReference type="PANTHER" id="PTHR33428">
    <property type="entry name" value="CHLOROPHYLLASE-2, CHLOROPLASTIC"/>
    <property type="match status" value="1"/>
</dbReference>
<dbReference type="SUPFAM" id="SSF53474">
    <property type="entry name" value="alpha/beta-Hydrolases"/>
    <property type="match status" value="1"/>
</dbReference>
<dbReference type="Pfam" id="PF07859">
    <property type="entry name" value="Abhydrolase_3"/>
    <property type="match status" value="1"/>
</dbReference>
<organism evidence="2">
    <name type="scientific">Singulisphaera sp. Ch08</name>
    <dbReference type="NCBI Taxonomy" id="3120278"/>
    <lineage>
        <taxon>Bacteria</taxon>
        <taxon>Pseudomonadati</taxon>
        <taxon>Planctomycetota</taxon>
        <taxon>Planctomycetia</taxon>
        <taxon>Isosphaerales</taxon>
        <taxon>Isosphaeraceae</taxon>
        <taxon>Singulisphaera</taxon>
    </lineage>
</organism>
<dbReference type="InterPro" id="IPR029058">
    <property type="entry name" value="AB_hydrolase_fold"/>
</dbReference>
<proteinExistence type="predicted"/>
<evidence type="ECO:0000313" key="2">
    <source>
        <dbReference type="EMBL" id="XBH05943.1"/>
    </source>
</evidence>
<keyword evidence="2" id="KW-0378">Hydrolase</keyword>
<dbReference type="GO" id="GO:0016787">
    <property type="term" value="F:hydrolase activity"/>
    <property type="evidence" value="ECO:0007669"/>
    <property type="project" value="UniProtKB-KW"/>
</dbReference>